<feature type="non-terminal residue" evidence="1">
    <location>
        <position position="160"/>
    </location>
</feature>
<evidence type="ECO:0000313" key="1">
    <source>
        <dbReference type="EMBL" id="KAK7051556.1"/>
    </source>
</evidence>
<dbReference type="Proteomes" id="UP001383192">
    <property type="component" value="Unassembled WGS sequence"/>
</dbReference>
<evidence type="ECO:0008006" key="3">
    <source>
        <dbReference type="Google" id="ProtNLM"/>
    </source>
</evidence>
<dbReference type="EMBL" id="JAYKXP010000012">
    <property type="protein sequence ID" value="KAK7051556.1"/>
    <property type="molecule type" value="Genomic_DNA"/>
</dbReference>
<keyword evidence="2" id="KW-1185">Reference proteome</keyword>
<accession>A0AAW0DFD1</accession>
<proteinExistence type="predicted"/>
<organism evidence="1 2">
    <name type="scientific">Paramarasmius palmivorus</name>
    <dbReference type="NCBI Taxonomy" id="297713"/>
    <lineage>
        <taxon>Eukaryota</taxon>
        <taxon>Fungi</taxon>
        <taxon>Dikarya</taxon>
        <taxon>Basidiomycota</taxon>
        <taxon>Agaricomycotina</taxon>
        <taxon>Agaricomycetes</taxon>
        <taxon>Agaricomycetidae</taxon>
        <taxon>Agaricales</taxon>
        <taxon>Marasmiineae</taxon>
        <taxon>Marasmiaceae</taxon>
        <taxon>Paramarasmius</taxon>
    </lineage>
</organism>
<reference evidence="1 2" key="1">
    <citation type="submission" date="2024-01" db="EMBL/GenBank/DDBJ databases">
        <title>A draft genome for a cacao thread blight-causing isolate of Paramarasmius palmivorus.</title>
        <authorList>
            <person name="Baruah I.K."/>
            <person name="Bukari Y."/>
            <person name="Amoako-Attah I."/>
            <person name="Meinhardt L.W."/>
            <person name="Bailey B.A."/>
            <person name="Cohen S.P."/>
        </authorList>
    </citation>
    <scope>NUCLEOTIDE SEQUENCE [LARGE SCALE GENOMIC DNA]</scope>
    <source>
        <strain evidence="1 2">GH-12</strain>
    </source>
</reference>
<comment type="caution">
    <text evidence="1">The sequence shown here is derived from an EMBL/GenBank/DDBJ whole genome shotgun (WGS) entry which is preliminary data.</text>
</comment>
<sequence length="160" mass="17604">MDPKLPQELEELVIGHCQDDKPTLLACSLICRAWLRKARAIVFSSPQKLSDSTIAPFHALIHSPDCTIIPLVQRTTFLPVFDIGTDFDGFLNALERLVVHVQSSGGNLKEISTGMVFSRDLIARPEILQHLSRSVTSFSCIILITTDAPPLLEVLSALAK</sequence>
<evidence type="ECO:0000313" key="2">
    <source>
        <dbReference type="Proteomes" id="UP001383192"/>
    </source>
</evidence>
<dbReference type="AlphaFoldDB" id="A0AAW0DFD1"/>
<name>A0AAW0DFD1_9AGAR</name>
<gene>
    <name evidence="1" type="ORF">VNI00_004535</name>
</gene>
<protein>
    <recommendedName>
        <fullName evidence="3">F-box domain-containing protein</fullName>
    </recommendedName>
</protein>